<keyword evidence="7" id="KW-1185">Reference proteome</keyword>
<dbReference type="Proteomes" id="UP000070107">
    <property type="component" value="Unassembled WGS sequence"/>
</dbReference>
<dbReference type="RefSeq" id="WP_068879695.1">
    <property type="nucleotide sequence ID" value="NZ_LNTU01000001.1"/>
</dbReference>
<keyword evidence="1" id="KW-0805">Transcription regulation</keyword>
<proteinExistence type="predicted"/>
<evidence type="ECO:0000256" key="4">
    <source>
        <dbReference type="PROSITE-ProRule" id="PRU00335"/>
    </source>
</evidence>
<comment type="caution">
    <text evidence="6">The sequence shown here is derived from an EMBL/GenBank/DDBJ whole genome shotgun (WGS) entry which is preliminary data.</text>
</comment>
<accession>A0A135HYY8</accession>
<dbReference type="Gene3D" id="1.10.10.60">
    <property type="entry name" value="Homeodomain-like"/>
    <property type="match status" value="1"/>
</dbReference>
<dbReference type="OrthoDB" id="9795242at2"/>
<dbReference type="PANTHER" id="PTHR47506">
    <property type="entry name" value="TRANSCRIPTIONAL REGULATORY PROTEIN"/>
    <property type="match status" value="1"/>
</dbReference>
<dbReference type="InterPro" id="IPR036271">
    <property type="entry name" value="Tet_transcr_reg_TetR-rel_C_sf"/>
</dbReference>
<dbReference type="PANTHER" id="PTHR47506:SF1">
    <property type="entry name" value="HTH-TYPE TRANSCRIPTIONAL REGULATOR YJDC"/>
    <property type="match status" value="1"/>
</dbReference>
<dbReference type="InterPro" id="IPR009057">
    <property type="entry name" value="Homeodomain-like_sf"/>
</dbReference>
<evidence type="ECO:0000256" key="2">
    <source>
        <dbReference type="ARBA" id="ARBA00023125"/>
    </source>
</evidence>
<evidence type="ECO:0000256" key="3">
    <source>
        <dbReference type="ARBA" id="ARBA00023163"/>
    </source>
</evidence>
<dbReference type="Pfam" id="PF00440">
    <property type="entry name" value="TetR_N"/>
    <property type="match status" value="1"/>
</dbReference>
<dbReference type="STRING" id="1494590.ATN84_01085"/>
<name>A0A135HYY8_9HYPH</name>
<organism evidence="6 7">
    <name type="scientific">Paramesorhizobium deserti</name>
    <dbReference type="NCBI Taxonomy" id="1494590"/>
    <lineage>
        <taxon>Bacteria</taxon>
        <taxon>Pseudomonadati</taxon>
        <taxon>Pseudomonadota</taxon>
        <taxon>Alphaproteobacteria</taxon>
        <taxon>Hyphomicrobiales</taxon>
        <taxon>Phyllobacteriaceae</taxon>
        <taxon>Paramesorhizobium</taxon>
    </lineage>
</organism>
<protein>
    <submittedName>
        <fullName evidence="6">TetR family transcriptional regulator</fullName>
    </submittedName>
</protein>
<feature type="domain" description="HTH tetR-type" evidence="5">
    <location>
        <begin position="9"/>
        <end position="69"/>
    </location>
</feature>
<dbReference type="SUPFAM" id="SSF46689">
    <property type="entry name" value="Homeodomain-like"/>
    <property type="match status" value="1"/>
</dbReference>
<dbReference type="GO" id="GO:0003677">
    <property type="term" value="F:DNA binding"/>
    <property type="evidence" value="ECO:0007669"/>
    <property type="project" value="UniProtKB-UniRule"/>
</dbReference>
<keyword evidence="3" id="KW-0804">Transcription</keyword>
<dbReference type="EMBL" id="LNTU01000001">
    <property type="protein sequence ID" value="KXF78426.1"/>
    <property type="molecule type" value="Genomic_DNA"/>
</dbReference>
<dbReference type="PRINTS" id="PR00455">
    <property type="entry name" value="HTHTETR"/>
</dbReference>
<evidence type="ECO:0000259" key="5">
    <source>
        <dbReference type="PROSITE" id="PS50977"/>
    </source>
</evidence>
<evidence type="ECO:0000256" key="1">
    <source>
        <dbReference type="ARBA" id="ARBA00023015"/>
    </source>
</evidence>
<reference evidence="6 7" key="1">
    <citation type="submission" date="2015-11" db="EMBL/GenBank/DDBJ databases">
        <title>Draft genome sequence of Paramesorhizobium deserti A-3-E, a strain highly resistant to diverse beta-lactam antibiotics.</title>
        <authorList>
            <person name="Lv R."/>
            <person name="Yang X."/>
            <person name="Fang N."/>
            <person name="Guo J."/>
            <person name="Luo X."/>
            <person name="Peng F."/>
            <person name="Yang R."/>
            <person name="Cui Y."/>
            <person name="Fang C."/>
            <person name="Song Y."/>
        </authorList>
    </citation>
    <scope>NUCLEOTIDE SEQUENCE [LARGE SCALE GENOMIC DNA]</scope>
    <source>
        <strain evidence="6 7">A-3-E</strain>
    </source>
</reference>
<dbReference type="PROSITE" id="PS50977">
    <property type="entry name" value="HTH_TETR_2"/>
    <property type="match status" value="1"/>
</dbReference>
<dbReference type="AlphaFoldDB" id="A0A135HYY8"/>
<dbReference type="InterPro" id="IPR001647">
    <property type="entry name" value="HTH_TetR"/>
</dbReference>
<feature type="DNA-binding region" description="H-T-H motif" evidence="4">
    <location>
        <begin position="32"/>
        <end position="51"/>
    </location>
</feature>
<evidence type="ECO:0000313" key="6">
    <source>
        <dbReference type="EMBL" id="KXF78426.1"/>
    </source>
</evidence>
<gene>
    <name evidence="6" type="ORF">ATN84_01085</name>
</gene>
<sequence>MSERGRPRSFDRARALERAMEVFEEKGYDGASMTDLTKAMGINSPSLYAAFGCKEALFGEAVDLYAARGGVMWDAVPASPTAKAGVEHLLRSSALAFTAGDKPRGCLIVLGVLHEDEGNNGAWRMLHDHRAENLLALRQRLERAVDEGELPEGIDCRAIAAFYMTVQQGMALQARDGATRETLLRIAESAMAAWEKLTASTALQPGD</sequence>
<evidence type="ECO:0000313" key="7">
    <source>
        <dbReference type="Proteomes" id="UP000070107"/>
    </source>
</evidence>
<dbReference type="SUPFAM" id="SSF48498">
    <property type="entry name" value="Tetracyclin repressor-like, C-terminal domain"/>
    <property type="match status" value="1"/>
</dbReference>
<dbReference type="Gene3D" id="1.10.357.10">
    <property type="entry name" value="Tetracycline Repressor, domain 2"/>
    <property type="match status" value="1"/>
</dbReference>
<keyword evidence="2 4" id="KW-0238">DNA-binding</keyword>